<organism evidence="3 4">
    <name type="scientific">Camelus dromedarius</name>
    <name type="common">Dromedary</name>
    <name type="synonym">Arabian camel</name>
    <dbReference type="NCBI Taxonomy" id="9838"/>
    <lineage>
        <taxon>Eukaryota</taxon>
        <taxon>Metazoa</taxon>
        <taxon>Chordata</taxon>
        <taxon>Craniata</taxon>
        <taxon>Vertebrata</taxon>
        <taxon>Euteleostomi</taxon>
        <taxon>Mammalia</taxon>
        <taxon>Eutheria</taxon>
        <taxon>Laurasiatheria</taxon>
        <taxon>Artiodactyla</taxon>
        <taxon>Tylopoda</taxon>
        <taxon>Camelidae</taxon>
        <taxon>Camelus</taxon>
    </lineage>
</organism>
<evidence type="ECO:0000313" key="3">
    <source>
        <dbReference type="EMBL" id="KAB1280773.1"/>
    </source>
</evidence>
<gene>
    <name evidence="3" type="ORF">Cadr_000004135</name>
</gene>
<comment type="caution">
    <text evidence="3">The sequence shown here is derived from an EMBL/GenBank/DDBJ whole genome shotgun (WGS) entry which is preliminary data.</text>
</comment>
<protein>
    <recommendedName>
        <fullName evidence="2">RNA transcription, translation and transport factor protein</fullName>
    </recommendedName>
</protein>
<evidence type="ECO:0000256" key="2">
    <source>
        <dbReference type="ARBA" id="ARBA00015365"/>
    </source>
</evidence>
<comment type="similarity">
    <text evidence="1">Belongs to the RTRAF family.</text>
</comment>
<reference evidence="3 4" key="1">
    <citation type="journal article" date="2019" name="Mol. Ecol. Resour.">
        <title>Improving Illumina assemblies with Hi-C and long reads: an example with the North African dromedary.</title>
        <authorList>
            <person name="Elbers J.P."/>
            <person name="Rogers M.F."/>
            <person name="Perelman P.L."/>
            <person name="Proskuryakova A.A."/>
            <person name="Serdyukova N.A."/>
            <person name="Johnson W.E."/>
            <person name="Horin P."/>
            <person name="Corander J."/>
            <person name="Murphy D."/>
            <person name="Burger P.A."/>
        </authorList>
    </citation>
    <scope>NUCLEOTIDE SEQUENCE [LARGE SCALE GENOMIC DNA]</scope>
    <source>
        <strain evidence="3">Drom800</strain>
        <tissue evidence="3">Blood</tissue>
    </source>
</reference>
<dbReference type="Proteomes" id="UP000299084">
    <property type="component" value="Unassembled WGS sequence"/>
</dbReference>
<evidence type="ECO:0000256" key="1">
    <source>
        <dbReference type="ARBA" id="ARBA00008602"/>
    </source>
</evidence>
<name>A0A5N4EB91_CAMDR</name>
<dbReference type="AlphaFoldDB" id="A0A5N4EB91"/>
<accession>A0A5N4EB91</accession>
<sequence length="128" mass="15100">MFQKSTQQALAEHLLKWNNSEEIGMAWTKDITKLYEALYVCQNPNGLNYKDETETRNFVLMTRILDRRRKAEFRQAHLDFDTEDAFPPSLHKEHRTQTKINEAIIAVQAITADPKTNYRLEKVGRRTF</sequence>
<dbReference type="EMBL" id="JWIN03000003">
    <property type="protein sequence ID" value="KAB1280773.1"/>
    <property type="molecule type" value="Genomic_DNA"/>
</dbReference>
<keyword evidence="4" id="KW-1185">Reference proteome</keyword>
<proteinExistence type="inferred from homology"/>
<evidence type="ECO:0000313" key="4">
    <source>
        <dbReference type="Proteomes" id="UP000299084"/>
    </source>
</evidence>
<dbReference type="Pfam" id="PF10036">
    <property type="entry name" value="RLL"/>
    <property type="match status" value="1"/>
</dbReference>
<dbReference type="InterPro" id="IPR019265">
    <property type="entry name" value="RTRAF"/>
</dbReference>